<evidence type="ECO:0000256" key="7">
    <source>
        <dbReference type="SAM" id="MobiDB-lite"/>
    </source>
</evidence>
<dbReference type="PANTHER" id="PTHR12592:SF0">
    <property type="entry name" value="ATP-DEPENDENT (S)-NAD(P)H-HYDRATE DEHYDRATASE"/>
    <property type="match status" value="1"/>
</dbReference>
<evidence type="ECO:0000256" key="2">
    <source>
        <dbReference type="ARBA" id="ARBA00022840"/>
    </source>
</evidence>
<dbReference type="Pfam" id="PF01256">
    <property type="entry name" value="Carb_kinase"/>
    <property type="match status" value="1"/>
</dbReference>
<dbReference type="InterPro" id="IPR017953">
    <property type="entry name" value="Carbohydrate_kinase_pred_CS"/>
</dbReference>
<comment type="catalytic activity">
    <reaction evidence="6">
        <text>(6S)-NADPHX + ADP = AMP + phosphate + NADPH + H(+)</text>
        <dbReference type="Rhea" id="RHEA:32235"/>
        <dbReference type="ChEBI" id="CHEBI:15378"/>
        <dbReference type="ChEBI" id="CHEBI:43474"/>
        <dbReference type="ChEBI" id="CHEBI:57783"/>
        <dbReference type="ChEBI" id="CHEBI:64076"/>
        <dbReference type="ChEBI" id="CHEBI:456215"/>
        <dbReference type="ChEBI" id="CHEBI:456216"/>
        <dbReference type="EC" id="4.2.1.136"/>
    </reaction>
</comment>
<dbReference type="NCBIfam" id="TIGR00196">
    <property type="entry name" value="yjeF_cterm"/>
    <property type="match status" value="1"/>
</dbReference>
<evidence type="ECO:0000256" key="1">
    <source>
        <dbReference type="ARBA" id="ARBA00022741"/>
    </source>
</evidence>
<dbReference type="PROSITE" id="PS51383">
    <property type="entry name" value="YJEF_C_3"/>
    <property type="match status" value="1"/>
</dbReference>
<feature type="binding site" evidence="6">
    <location>
        <position position="109"/>
    </location>
    <ligand>
        <name>(6S)-NADPHX</name>
        <dbReference type="ChEBI" id="CHEBI:64076"/>
    </ligand>
</feature>
<dbReference type="HAMAP" id="MF_01965">
    <property type="entry name" value="NADHX_dehydratase"/>
    <property type="match status" value="1"/>
</dbReference>
<evidence type="ECO:0000256" key="4">
    <source>
        <dbReference type="ARBA" id="ARBA00023027"/>
    </source>
</evidence>
<dbReference type="EMBL" id="SJPG01000001">
    <property type="protein sequence ID" value="TWT64118.1"/>
    <property type="molecule type" value="Genomic_DNA"/>
</dbReference>
<feature type="binding site" evidence="6">
    <location>
        <position position="160"/>
    </location>
    <ligand>
        <name>(6S)-NADPHX</name>
        <dbReference type="ChEBI" id="CHEBI:64076"/>
    </ligand>
</feature>
<evidence type="ECO:0000256" key="5">
    <source>
        <dbReference type="ARBA" id="ARBA00023239"/>
    </source>
</evidence>
<comment type="cofactor">
    <cofactor evidence="6">
        <name>Mg(2+)</name>
        <dbReference type="ChEBI" id="CHEBI:18420"/>
    </cofactor>
</comment>
<dbReference type="GO" id="GO:0110051">
    <property type="term" value="P:metabolite repair"/>
    <property type="evidence" value="ECO:0007669"/>
    <property type="project" value="TreeGrafter"/>
</dbReference>
<dbReference type="RefSeq" id="WP_146505858.1">
    <property type="nucleotide sequence ID" value="NZ_SJPG01000001.1"/>
</dbReference>
<dbReference type="GO" id="GO:0046496">
    <property type="term" value="P:nicotinamide nucleotide metabolic process"/>
    <property type="evidence" value="ECO:0007669"/>
    <property type="project" value="UniProtKB-UniRule"/>
</dbReference>
<proteinExistence type="inferred from homology"/>
<dbReference type="GO" id="GO:0052856">
    <property type="term" value="F:NAD(P)HX epimerase activity"/>
    <property type="evidence" value="ECO:0007669"/>
    <property type="project" value="TreeGrafter"/>
</dbReference>
<gene>
    <name evidence="6" type="primary">nnrD</name>
    <name evidence="9" type="ORF">Pan54_48790</name>
</gene>
<feature type="region of interest" description="Disordered" evidence="7">
    <location>
        <begin position="1"/>
        <end position="20"/>
    </location>
</feature>
<dbReference type="GO" id="GO:0005524">
    <property type="term" value="F:ATP binding"/>
    <property type="evidence" value="ECO:0007669"/>
    <property type="project" value="UniProtKB-KW"/>
</dbReference>
<feature type="domain" description="YjeF C-terminal" evidence="8">
    <location>
        <begin position="3"/>
        <end position="285"/>
    </location>
</feature>
<organism evidence="9 10">
    <name type="scientific">Rubinisphaera italica</name>
    <dbReference type="NCBI Taxonomy" id="2527969"/>
    <lineage>
        <taxon>Bacteria</taxon>
        <taxon>Pseudomonadati</taxon>
        <taxon>Planctomycetota</taxon>
        <taxon>Planctomycetia</taxon>
        <taxon>Planctomycetales</taxon>
        <taxon>Planctomycetaceae</taxon>
        <taxon>Rubinisphaera</taxon>
    </lineage>
</organism>
<dbReference type="AlphaFoldDB" id="A0A5C5XN30"/>
<dbReference type="PROSITE" id="PS01050">
    <property type="entry name" value="YJEF_C_2"/>
    <property type="match status" value="1"/>
</dbReference>
<protein>
    <recommendedName>
        <fullName evidence="6">ADP-dependent (S)-NAD(P)H-hydrate dehydratase</fullName>
        <ecNumber evidence="6">4.2.1.136</ecNumber>
    </recommendedName>
    <alternativeName>
        <fullName evidence="6">ADP-dependent NAD(P)HX dehydratase</fullName>
    </alternativeName>
</protein>
<keyword evidence="2 6" id="KW-0067">ATP-binding</keyword>
<evidence type="ECO:0000313" key="10">
    <source>
        <dbReference type="Proteomes" id="UP000316095"/>
    </source>
</evidence>
<dbReference type="InterPro" id="IPR000631">
    <property type="entry name" value="CARKD"/>
</dbReference>
<comment type="caution">
    <text evidence="6">Lacks conserved residue(s) required for the propagation of feature annotation.</text>
</comment>
<evidence type="ECO:0000256" key="3">
    <source>
        <dbReference type="ARBA" id="ARBA00022857"/>
    </source>
</evidence>
<comment type="function">
    <text evidence="6">Catalyzes the dehydration of the S-form of NAD(P)HX at the expense of ADP, which is converted to AMP. Together with NAD(P)HX epimerase, which catalyzes the epimerization of the S- and R-forms, the enzyme allows the repair of both epimers of NAD(P)HX, a damaged form of NAD(P)H that is a result of enzymatic or heat-dependent hydration.</text>
</comment>
<feature type="binding site" evidence="6">
    <location>
        <position position="226"/>
    </location>
    <ligand>
        <name>(6S)-NADPHX</name>
        <dbReference type="ChEBI" id="CHEBI:64076"/>
    </ligand>
</feature>
<keyword evidence="10" id="KW-1185">Reference proteome</keyword>
<dbReference type="Proteomes" id="UP000316095">
    <property type="component" value="Unassembled WGS sequence"/>
</dbReference>
<dbReference type="EC" id="4.2.1.136" evidence="6"/>
<feature type="binding site" evidence="6">
    <location>
        <position position="225"/>
    </location>
    <ligand>
        <name>AMP</name>
        <dbReference type="ChEBI" id="CHEBI:456215"/>
    </ligand>
</feature>
<keyword evidence="1 6" id="KW-0547">Nucleotide-binding</keyword>
<sequence>MRSHLESLPALPTRDQDSHKGSYGTVLLIGGSRGMAGSIALSGIAALRTGCGLAFLACPESSQGIIASFEPSYLTIGLPEDEDGRISYEANSRIREQMNSAHAIAIGPGLGSSRDTELLLLDLYATTEQPLVIDADGLNALSRLPDGLPKPNGPRILTPHPGEMGRLTKTDAKTVQQNREEIAAEFAEKQQCIVVLKGHQTVVTDGQTVFVNMTGNSGLATGGTGDVLTGVITSLIAQGLSPFDATRVGVYLHGSAAEIIAEKIGEDGLIASDLPLAVAEAIHRYRLH</sequence>
<evidence type="ECO:0000259" key="8">
    <source>
        <dbReference type="PROSITE" id="PS51383"/>
    </source>
</evidence>
<comment type="caution">
    <text evidence="9">The sequence shown here is derived from an EMBL/GenBank/DDBJ whole genome shotgun (WGS) entry which is preliminary data.</text>
</comment>
<feature type="binding site" evidence="6">
    <location>
        <begin position="197"/>
        <end position="201"/>
    </location>
    <ligand>
        <name>AMP</name>
        <dbReference type="ChEBI" id="CHEBI:456215"/>
    </ligand>
</feature>
<dbReference type="CDD" id="cd01171">
    <property type="entry name" value="YXKO-related"/>
    <property type="match status" value="1"/>
</dbReference>
<dbReference type="InterPro" id="IPR029056">
    <property type="entry name" value="Ribokinase-like"/>
</dbReference>
<dbReference type="OrthoDB" id="9806925at2"/>
<evidence type="ECO:0000256" key="6">
    <source>
        <dbReference type="HAMAP-Rule" id="MF_01965"/>
    </source>
</evidence>
<comment type="catalytic activity">
    <reaction evidence="6">
        <text>(6S)-NADHX + ADP = AMP + phosphate + NADH + H(+)</text>
        <dbReference type="Rhea" id="RHEA:32223"/>
        <dbReference type="ChEBI" id="CHEBI:15378"/>
        <dbReference type="ChEBI" id="CHEBI:43474"/>
        <dbReference type="ChEBI" id="CHEBI:57945"/>
        <dbReference type="ChEBI" id="CHEBI:64074"/>
        <dbReference type="ChEBI" id="CHEBI:456215"/>
        <dbReference type="ChEBI" id="CHEBI:456216"/>
        <dbReference type="EC" id="4.2.1.136"/>
    </reaction>
</comment>
<name>A0A5C5XN30_9PLAN</name>
<keyword evidence="5 6" id="KW-0456">Lyase</keyword>
<reference evidence="9 10" key="1">
    <citation type="submission" date="2019-02" db="EMBL/GenBank/DDBJ databases">
        <title>Deep-cultivation of Planctomycetes and their phenomic and genomic characterization uncovers novel biology.</title>
        <authorList>
            <person name="Wiegand S."/>
            <person name="Jogler M."/>
            <person name="Boedeker C."/>
            <person name="Pinto D."/>
            <person name="Vollmers J."/>
            <person name="Rivas-Marin E."/>
            <person name="Kohn T."/>
            <person name="Peeters S.H."/>
            <person name="Heuer A."/>
            <person name="Rast P."/>
            <person name="Oberbeckmann S."/>
            <person name="Bunk B."/>
            <person name="Jeske O."/>
            <person name="Meyerdierks A."/>
            <person name="Storesund J.E."/>
            <person name="Kallscheuer N."/>
            <person name="Luecker S."/>
            <person name="Lage O.M."/>
            <person name="Pohl T."/>
            <person name="Merkel B.J."/>
            <person name="Hornburger P."/>
            <person name="Mueller R.-W."/>
            <person name="Bruemmer F."/>
            <person name="Labrenz M."/>
            <person name="Spormann A.M."/>
            <person name="Op Den Camp H."/>
            <person name="Overmann J."/>
            <person name="Amann R."/>
            <person name="Jetten M.S.M."/>
            <person name="Mascher T."/>
            <person name="Medema M.H."/>
            <person name="Devos D.P."/>
            <person name="Kaster A.-K."/>
            <person name="Ovreas L."/>
            <person name="Rohde M."/>
            <person name="Galperin M.Y."/>
            <person name="Jogler C."/>
        </authorList>
    </citation>
    <scope>NUCLEOTIDE SEQUENCE [LARGE SCALE GENOMIC DNA]</scope>
    <source>
        <strain evidence="9 10">Pan54</strain>
    </source>
</reference>
<dbReference type="GO" id="GO:0052855">
    <property type="term" value="F:ADP-dependent NAD(P)H-hydrate dehydratase activity"/>
    <property type="evidence" value="ECO:0007669"/>
    <property type="project" value="UniProtKB-UniRule"/>
</dbReference>
<keyword evidence="4 6" id="KW-0520">NAD</keyword>
<dbReference type="PANTHER" id="PTHR12592">
    <property type="entry name" value="ATP-DEPENDENT (S)-NAD(P)H-HYDRATE DEHYDRATASE FAMILY MEMBER"/>
    <property type="match status" value="1"/>
</dbReference>
<evidence type="ECO:0000313" key="9">
    <source>
        <dbReference type="EMBL" id="TWT64118.1"/>
    </source>
</evidence>
<comment type="subunit">
    <text evidence="6">Homotetramer.</text>
</comment>
<dbReference type="Gene3D" id="3.40.1190.20">
    <property type="match status" value="1"/>
</dbReference>
<dbReference type="SUPFAM" id="SSF53613">
    <property type="entry name" value="Ribokinase-like"/>
    <property type="match status" value="1"/>
</dbReference>
<comment type="similarity">
    <text evidence="6">Belongs to the NnrD/CARKD family.</text>
</comment>
<accession>A0A5C5XN30</accession>
<keyword evidence="3 6" id="KW-0521">NADP</keyword>